<gene>
    <name evidence="1" type="ordered locus">PFREUD_23260</name>
</gene>
<name>D7GH29_PROFC</name>
<protein>
    <recommendedName>
        <fullName evidence="3">YbjN domain-containing protein</fullName>
    </recommendedName>
</protein>
<reference evidence="1 2" key="1">
    <citation type="journal article" date="2010" name="PLoS ONE">
        <title>The complete genome of Propionibacterium freudenreichii CIRM-BIA1, a hardy actinobacterium with food and probiotic applications.</title>
        <authorList>
            <person name="Falentin H."/>
            <person name="Deutsch S.M."/>
            <person name="Jan G."/>
            <person name="Loux V."/>
            <person name="Thierry A."/>
            <person name="Parayre S."/>
            <person name="Maillard M.B."/>
            <person name="Dherbecourt J."/>
            <person name="Cousin F.J."/>
            <person name="Jardin J."/>
            <person name="Siguier P."/>
            <person name="Couloux A."/>
            <person name="Barbe V."/>
            <person name="Vacherie B."/>
            <person name="Wincker P."/>
            <person name="Gibrat J.F."/>
            <person name="Gaillardin C."/>
            <person name="Lortal S."/>
        </authorList>
    </citation>
    <scope>NUCLEOTIDE SEQUENCE [LARGE SCALE GENOMIC DNA]</scope>
    <source>
        <strain evidence="2">ATCC 9614 / DSM 4902 / CIP 103027 / NCIMB 8099 / CIRM-BIA1</strain>
    </source>
</reference>
<sequence length="145" mass="15690">MTLPGVTAERMQAAIVQVTEQVPAEVDGGWEVPAESNAVIRFEPPSDNGLLRVAVVSPVKIAQKDYPTVLMVFNEFNMKSTDATLYMTKVPRGTSWNVSADSFIMTADGLDEGQLIAAMRDAVDSLTKVVKMSPKTSAAWARKAD</sequence>
<dbReference type="STRING" id="754252.PFREUD_23260"/>
<dbReference type="Proteomes" id="UP000000936">
    <property type="component" value="Chromosome"/>
</dbReference>
<proteinExistence type="predicted"/>
<evidence type="ECO:0000313" key="2">
    <source>
        <dbReference type="Proteomes" id="UP000000936"/>
    </source>
</evidence>
<organism evidence="1 2">
    <name type="scientific">Propionibacterium freudenreichii subsp. shermanii (strain ATCC 9614 / DSM 4902 / CIP 103027 / NCIMB 8099 / CIRM-BIA1)</name>
    <dbReference type="NCBI Taxonomy" id="754252"/>
    <lineage>
        <taxon>Bacteria</taxon>
        <taxon>Bacillati</taxon>
        <taxon>Actinomycetota</taxon>
        <taxon>Actinomycetes</taxon>
        <taxon>Propionibacteriales</taxon>
        <taxon>Propionibacteriaceae</taxon>
        <taxon>Propionibacterium</taxon>
    </lineage>
</organism>
<evidence type="ECO:0000313" key="1">
    <source>
        <dbReference type="EMBL" id="CBL57840.1"/>
    </source>
</evidence>
<dbReference type="HOGENOM" id="CLU_1785179_0_0_11"/>
<evidence type="ECO:0008006" key="3">
    <source>
        <dbReference type="Google" id="ProtNLM"/>
    </source>
</evidence>
<dbReference type="KEGG" id="pfr:PFREUD_23260"/>
<keyword evidence="2" id="KW-1185">Reference proteome</keyword>
<dbReference type="EMBL" id="FN806773">
    <property type="protein sequence ID" value="CBL57840.1"/>
    <property type="molecule type" value="Genomic_DNA"/>
</dbReference>
<accession>D7GH29</accession>
<dbReference type="AlphaFoldDB" id="D7GH29"/>